<dbReference type="AlphaFoldDB" id="A0A840NR34"/>
<dbReference type="Pfam" id="PF16827">
    <property type="entry name" value="zf-HC3"/>
    <property type="match status" value="1"/>
</dbReference>
<dbReference type="RefSeq" id="WP_184483865.1">
    <property type="nucleotide sequence ID" value="NZ_JACHIV010000001.1"/>
</dbReference>
<organism evidence="1 2">
    <name type="scientific">Saccharopolyspora gloriosae</name>
    <dbReference type="NCBI Taxonomy" id="455344"/>
    <lineage>
        <taxon>Bacteria</taxon>
        <taxon>Bacillati</taxon>
        <taxon>Actinomycetota</taxon>
        <taxon>Actinomycetes</taxon>
        <taxon>Pseudonocardiales</taxon>
        <taxon>Pseudonocardiaceae</taxon>
        <taxon>Saccharopolyspora</taxon>
    </lineage>
</organism>
<name>A0A840NR34_9PSEU</name>
<reference evidence="1 2" key="1">
    <citation type="submission" date="2020-08" db="EMBL/GenBank/DDBJ databases">
        <title>Sequencing the genomes of 1000 actinobacteria strains.</title>
        <authorList>
            <person name="Klenk H.-P."/>
        </authorList>
    </citation>
    <scope>NUCLEOTIDE SEQUENCE [LARGE SCALE GENOMIC DNA]</scope>
    <source>
        <strain evidence="1 2">DSM 45582</strain>
    </source>
</reference>
<dbReference type="InterPro" id="IPR031795">
    <property type="entry name" value="Zf-HC3"/>
</dbReference>
<gene>
    <name evidence="1" type="ORF">BJ969_005571</name>
</gene>
<dbReference type="Proteomes" id="UP000580474">
    <property type="component" value="Unassembled WGS sequence"/>
</dbReference>
<comment type="caution">
    <text evidence="1">The sequence shown here is derived from an EMBL/GenBank/DDBJ whole genome shotgun (WGS) entry which is preliminary data.</text>
</comment>
<sequence>MEREVIVVLGGSSGLVVYWRPMRGERHAFSPDRPPREGEVRSALCGTSDELVEPSDVDWLDPTCEECGRQARNLLELRQRARP</sequence>
<dbReference type="EMBL" id="JACHIV010000001">
    <property type="protein sequence ID" value="MBB5072483.1"/>
    <property type="molecule type" value="Genomic_DNA"/>
</dbReference>
<evidence type="ECO:0008006" key="3">
    <source>
        <dbReference type="Google" id="ProtNLM"/>
    </source>
</evidence>
<evidence type="ECO:0000313" key="2">
    <source>
        <dbReference type="Proteomes" id="UP000580474"/>
    </source>
</evidence>
<proteinExistence type="predicted"/>
<keyword evidence="2" id="KW-1185">Reference proteome</keyword>
<accession>A0A840NR34</accession>
<evidence type="ECO:0000313" key="1">
    <source>
        <dbReference type="EMBL" id="MBB5072483.1"/>
    </source>
</evidence>
<protein>
    <recommendedName>
        <fullName evidence="3">Zinc finger protein</fullName>
    </recommendedName>
</protein>